<dbReference type="EMBL" id="SRLH01000005">
    <property type="protein sequence ID" value="TGD57732.1"/>
    <property type="molecule type" value="Genomic_DNA"/>
</dbReference>
<dbReference type="Pfam" id="PF17116">
    <property type="entry name" value="T9SS_plug_1st"/>
    <property type="match status" value="1"/>
</dbReference>
<organism evidence="3 4">
    <name type="scientific">Flavobacterium humi</name>
    <dbReference type="NCBI Taxonomy" id="2562683"/>
    <lineage>
        <taxon>Bacteria</taxon>
        <taxon>Pseudomonadati</taxon>
        <taxon>Bacteroidota</taxon>
        <taxon>Flavobacteriia</taxon>
        <taxon>Flavobacteriales</taxon>
        <taxon>Flavobacteriaceae</taxon>
        <taxon>Flavobacterium</taxon>
    </lineage>
</organism>
<dbReference type="PROSITE" id="PS51257">
    <property type="entry name" value="PROKAR_LIPOPROTEIN"/>
    <property type="match status" value="1"/>
</dbReference>
<dbReference type="InterPro" id="IPR013783">
    <property type="entry name" value="Ig-like_fold"/>
</dbReference>
<dbReference type="InterPro" id="IPR031345">
    <property type="entry name" value="T9SS_Plug_N"/>
</dbReference>
<evidence type="ECO:0000313" key="3">
    <source>
        <dbReference type="EMBL" id="TGD57732.1"/>
    </source>
</evidence>
<accession>A0A4Z0L5R6</accession>
<dbReference type="RefSeq" id="WP_135526772.1">
    <property type="nucleotide sequence ID" value="NZ_SRLH01000005.1"/>
</dbReference>
<reference evidence="3 4" key="1">
    <citation type="submission" date="2019-04" db="EMBL/GenBank/DDBJ databases">
        <title>Flavobacterium sp. strain DS2-A Genome sequencing and assembly.</title>
        <authorList>
            <person name="Kim I."/>
        </authorList>
    </citation>
    <scope>NUCLEOTIDE SEQUENCE [LARGE SCALE GENOMIC DNA]</scope>
    <source>
        <strain evidence="3 4">DS2-A</strain>
    </source>
</reference>
<sequence length="416" mass="48205">MLQRLILFFSAIIVSCPGFGQDIETAAPFNIKTITFTQNANNTIPVFRLGEQFQFSFDDLYGNEEDYYYTITHFNYNWTPSELAKGEYLDGIDNQRIQDYENSFNTLQIYSHYRLKIPNNFTRLTKSGNYLLSIFNGNKELVFSKKFIMFEELSEVPMQIKRARKVADMGYKQNLEFTIKSKSILFQNPAQNVKVILFQNGKWNNAIVNVKPQYTIGNDLIFKYDKETQFYAGNEYLYFDNKEIRASTNTISRVDSNSGLYNTHLYTDMARKNNGYTYFPDINGNFQTRNLTAQNNEVEADYTWVYFSLFSAETQAAKSVYVTGMFNNYVLGPENKMDYNTDKGIFEKAILIKQGFTNYNYTIVGTNNAVADNEAVDGNFYQTENQYTAIVYYRANGERYDRVIGKGEANSENITN</sequence>
<gene>
    <name evidence="3" type="ORF">E4635_11180</name>
</gene>
<name>A0A4Z0L5R6_9FLAO</name>
<evidence type="ECO:0000259" key="2">
    <source>
        <dbReference type="Pfam" id="PF17116"/>
    </source>
</evidence>
<dbReference type="Proteomes" id="UP000297407">
    <property type="component" value="Unassembled WGS sequence"/>
</dbReference>
<keyword evidence="1" id="KW-0732">Signal</keyword>
<feature type="domain" description="Type 9 secretion system plug protein N-terminal" evidence="2">
    <location>
        <begin position="31"/>
        <end position="151"/>
    </location>
</feature>
<keyword evidence="4" id="KW-1185">Reference proteome</keyword>
<evidence type="ECO:0000313" key="4">
    <source>
        <dbReference type="Proteomes" id="UP000297407"/>
    </source>
</evidence>
<feature type="chain" id="PRO_5021242154" evidence="1">
    <location>
        <begin position="21"/>
        <end position="416"/>
    </location>
</feature>
<feature type="signal peptide" evidence="1">
    <location>
        <begin position="1"/>
        <end position="20"/>
    </location>
</feature>
<evidence type="ECO:0000256" key="1">
    <source>
        <dbReference type="SAM" id="SignalP"/>
    </source>
</evidence>
<dbReference type="OrthoDB" id="1522602at2"/>
<proteinExistence type="predicted"/>
<dbReference type="AlphaFoldDB" id="A0A4Z0L5R6"/>
<comment type="caution">
    <text evidence="3">The sequence shown here is derived from an EMBL/GenBank/DDBJ whole genome shotgun (WGS) entry which is preliminary data.</text>
</comment>
<dbReference type="Gene3D" id="2.60.40.10">
    <property type="entry name" value="Immunoglobulins"/>
    <property type="match status" value="1"/>
</dbReference>
<protein>
    <submittedName>
        <fullName evidence="3">DUF5103 domain-containing protein</fullName>
    </submittedName>
</protein>